<feature type="transmembrane region" description="Helical" evidence="1">
    <location>
        <begin position="184"/>
        <end position="206"/>
    </location>
</feature>
<accession>A0A841FG88</accession>
<evidence type="ECO:0000256" key="1">
    <source>
        <dbReference type="SAM" id="Phobius"/>
    </source>
</evidence>
<evidence type="ECO:0000313" key="2">
    <source>
        <dbReference type="EMBL" id="MBB6032858.1"/>
    </source>
</evidence>
<proteinExistence type="predicted"/>
<dbReference type="RefSeq" id="WP_184785793.1">
    <property type="nucleotide sequence ID" value="NZ_BONT01000020.1"/>
</dbReference>
<organism evidence="2 3">
    <name type="scientific">Phytomonospora endophytica</name>
    <dbReference type="NCBI Taxonomy" id="714109"/>
    <lineage>
        <taxon>Bacteria</taxon>
        <taxon>Bacillati</taxon>
        <taxon>Actinomycetota</taxon>
        <taxon>Actinomycetes</taxon>
        <taxon>Micromonosporales</taxon>
        <taxon>Micromonosporaceae</taxon>
        <taxon>Phytomonospora</taxon>
    </lineage>
</organism>
<protein>
    <submittedName>
        <fullName evidence="2">Uncharacterized protein</fullName>
    </submittedName>
</protein>
<keyword evidence="1" id="KW-0472">Membrane</keyword>
<name>A0A841FG88_9ACTN</name>
<keyword evidence="1" id="KW-0812">Transmembrane</keyword>
<dbReference type="EMBL" id="JACHGT010000002">
    <property type="protein sequence ID" value="MBB6032858.1"/>
    <property type="molecule type" value="Genomic_DNA"/>
</dbReference>
<comment type="caution">
    <text evidence="2">The sequence shown here is derived from an EMBL/GenBank/DDBJ whole genome shotgun (WGS) entry which is preliminary data.</text>
</comment>
<feature type="transmembrane region" description="Helical" evidence="1">
    <location>
        <begin position="152"/>
        <end position="172"/>
    </location>
</feature>
<sequence length="398" mass="41829">MILTSTPRTVWGPPQPEWALTPHPEARVRVDTSPVAGVPAGHGVLDLRVGGVFTGGFGVGAPRPQPPVVLIGSRPVTQGWGQAWIVLPAGEHVLEVQAGRSRLTQVVSVPSGGTVALDYLHCAPWRYDTEEKETALGPRGEVTLAPATQQKYTWAGLGAFALCAFGAGGMLVVAENFTGVTQKIVGGSGMALVIVLPVVIFILGFVRGRKVRNALRPAPAAVPSVAPGLVLLAARERDVPAPPAGMGAVLVDARFVVSPNSRDRLGELLAEGAEGRRRRELTENLLRVGEPLPLPHRPWVGPVGFAVDGRALALPWGRWLVPLAPGAHELTFAVARPSDAITDARTVVDVDGAFVRESVTVGAGAVVEVAYTVSVTMQSDRERPALGRFSAMAVDRAV</sequence>
<reference evidence="2 3" key="1">
    <citation type="submission" date="2020-08" db="EMBL/GenBank/DDBJ databases">
        <title>Genomic Encyclopedia of Type Strains, Phase IV (KMG-IV): sequencing the most valuable type-strain genomes for metagenomic binning, comparative biology and taxonomic classification.</title>
        <authorList>
            <person name="Goeker M."/>
        </authorList>
    </citation>
    <scope>NUCLEOTIDE SEQUENCE [LARGE SCALE GENOMIC DNA]</scope>
    <source>
        <strain evidence="2 3">YIM 65646</strain>
    </source>
</reference>
<dbReference type="AlphaFoldDB" id="A0A841FG88"/>
<gene>
    <name evidence="2" type="ORF">HNR73_000705</name>
</gene>
<keyword evidence="1" id="KW-1133">Transmembrane helix</keyword>
<evidence type="ECO:0000313" key="3">
    <source>
        <dbReference type="Proteomes" id="UP000548476"/>
    </source>
</evidence>
<keyword evidence="3" id="KW-1185">Reference proteome</keyword>
<dbReference type="Proteomes" id="UP000548476">
    <property type="component" value="Unassembled WGS sequence"/>
</dbReference>